<dbReference type="GO" id="GO:0005886">
    <property type="term" value="C:plasma membrane"/>
    <property type="evidence" value="ECO:0007669"/>
    <property type="project" value="UniProtKB-SubCell"/>
</dbReference>
<keyword evidence="4" id="KW-1003">Cell membrane</keyword>
<accession>A0A5C4SYS1</accession>
<evidence type="ECO:0000313" key="16">
    <source>
        <dbReference type="Proteomes" id="UP000307943"/>
    </source>
</evidence>
<sequence length="617" mass="70198">MRLLRWFTRLYHQNIQLRLTIYFLFILLPLVAVSLFSTFRSQDLLVEQTTERTRTALSSSMDYIDLTLQNVEEISTVIATDSNMLRLLEKSGPGLSPQAVLNFLDLLKQLSSITSINHMISQVSIYHSPSGVLLSTTNGSKRVTNPAQQDWLAQMARFSGSGIVYTMSEEPTPEGKTFGDLIGADGISLVRVMDLNNPLRQPNLLAVTLSKAKLLNLIHSLLPSENAQIYLMNDNRKIITGSDDATAEQLSARMADEDMFTVQVNSKYYKWSLLLMQPRKEVYAKSEQMQLYTYVIIGISVLLALWISWAVYSGIASPVQKLMQGMKRAGSGNFNVKLENDRQDEFGYLTQSFNQMILDQKQLIEHGYEQQLRLAVTELKFLQTQINPHFLYNTLDSIYWAAKNYEADEISEMVLNLSRFFRLSLNKGTDTFTVEETVAHLHYYVRVQQLRFLDKFSVAYDIQEESKTIPIMKLLLQPLVENAILHGLEQRDRGGELIVRARLEDGFVHMTVTDNGVGMPQDRLRYISGELERVFAPDKPGLSLPPWENAKDLYGLRNVASRVRMVYGKRSRMEIDSREGEGTSVTVRLPLDRCKEMLQLSPERADTDNEKEAGGSV</sequence>
<dbReference type="PANTHER" id="PTHR34220:SF7">
    <property type="entry name" value="SENSOR HISTIDINE KINASE YPDA"/>
    <property type="match status" value="1"/>
</dbReference>
<dbReference type="SUPFAM" id="SSF55874">
    <property type="entry name" value="ATPase domain of HSP90 chaperone/DNA topoisomerase II/histidine kinase"/>
    <property type="match status" value="1"/>
</dbReference>
<evidence type="ECO:0000256" key="1">
    <source>
        <dbReference type="ARBA" id="ARBA00000085"/>
    </source>
</evidence>
<dbReference type="Pfam" id="PF02518">
    <property type="entry name" value="HATPase_c"/>
    <property type="match status" value="1"/>
</dbReference>
<dbReference type="GO" id="GO:0000155">
    <property type="term" value="F:phosphorelay sensor kinase activity"/>
    <property type="evidence" value="ECO:0007669"/>
    <property type="project" value="InterPro"/>
</dbReference>
<evidence type="ECO:0000256" key="9">
    <source>
        <dbReference type="ARBA" id="ARBA00022840"/>
    </source>
</evidence>
<dbReference type="InterPro" id="IPR036890">
    <property type="entry name" value="HATPase_C_sf"/>
</dbReference>
<keyword evidence="11 12" id="KW-0472">Membrane</keyword>
<keyword evidence="12" id="KW-1133">Transmembrane helix</keyword>
<feature type="transmembrane region" description="Helical" evidence="12">
    <location>
        <begin position="21"/>
        <end position="39"/>
    </location>
</feature>
<dbReference type="PROSITE" id="PS50109">
    <property type="entry name" value="HIS_KIN"/>
    <property type="match status" value="1"/>
</dbReference>
<keyword evidence="16" id="KW-1185">Reference proteome</keyword>
<comment type="caution">
    <text evidence="15">The sequence shown here is derived from an EMBL/GenBank/DDBJ whole genome shotgun (WGS) entry which is preliminary data.</text>
</comment>
<evidence type="ECO:0000256" key="2">
    <source>
        <dbReference type="ARBA" id="ARBA00004651"/>
    </source>
</evidence>
<dbReference type="InterPro" id="IPR003660">
    <property type="entry name" value="HAMP_dom"/>
</dbReference>
<dbReference type="AlphaFoldDB" id="A0A5C4SYS1"/>
<evidence type="ECO:0000256" key="7">
    <source>
        <dbReference type="ARBA" id="ARBA00022741"/>
    </source>
</evidence>
<evidence type="ECO:0000256" key="5">
    <source>
        <dbReference type="ARBA" id="ARBA00022553"/>
    </source>
</evidence>
<keyword evidence="12" id="KW-0812">Transmembrane</keyword>
<evidence type="ECO:0000256" key="12">
    <source>
        <dbReference type="SAM" id="Phobius"/>
    </source>
</evidence>
<dbReference type="InterPro" id="IPR010559">
    <property type="entry name" value="Sig_transdc_His_kin_internal"/>
</dbReference>
<keyword evidence="5" id="KW-0597">Phosphoprotein</keyword>
<keyword evidence="6" id="KW-0808">Transferase</keyword>
<feature type="domain" description="Histidine kinase" evidence="13">
    <location>
        <begin position="363"/>
        <end position="593"/>
    </location>
</feature>
<evidence type="ECO:0000256" key="3">
    <source>
        <dbReference type="ARBA" id="ARBA00012438"/>
    </source>
</evidence>
<protein>
    <recommendedName>
        <fullName evidence="3">histidine kinase</fullName>
        <ecNumber evidence="3">2.7.13.3</ecNumber>
    </recommendedName>
</protein>
<dbReference type="PANTHER" id="PTHR34220">
    <property type="entry name" value="SENSOR HISTIDINE KINASE YPDA"/>
    <property type="match status" value="1"/>
</dbReference>
<comment type="catalytic activity">
    <reaction evidence="1">
        <text>ATP + protein L-histidine = ADP + protein N-phospho-L-histidine.</text>
        <dbReference type="EC" id="2.7.13.3"/>
    </reaction>
</comment>
<dbReference type="CDD" id="cd06225">
    <property type="entry name" value="HAMP"/>
    <property type="match status" value="1"/>
</dbReference>
<dbReference type="InterPro" id="IPR050640">
    <property type="entry name" value="Bact_2-comp_sensor_kinase"/>
</dbReference>
<evidence type="ECO:0000256" key="6">
    <source>
        <dbReference type="ARBA" id="ARBA00022679"/>
    </source>
</evidence>
<dbReference type="InterPro" id="IPR003594">
    <property type="entry name" value="HATPase_dom"/>
</dbReference>
<evidence type="ECO:0000256" key="4">
    <source>
        <dbReference type="ARBA" id="ARBA00022475"/>
    </source>
</evidence>
<dbReference type="Proteomes" id="UP000307943">
    <property type="component" value="Unassembled WGS sequence"/>
</dbReference>
<evidence type="ECO:0000256" key="10">
    <source>
        <dbReference type="ARBA" id="ARBA00023012"/>
    </source>
</evidence>
<reference evidence="15 16" key="1">
    <citation type="submission" date="2019-05" db="EMBL/GenBank/DDBJ databases">
        <title>We sequenced the genome of Paenibacillus hemerocallicola KCTC 33185 for further insight into its adaptation and study the phylogeny of Paenibacillus.</title>
        <authorList>
            <person name="Narsing Rao M.P."/>
        </authorList>
    </citation>
    <scope>NUCLEOTIDE SEQUENCE [LARGE SCALE GENOMIC DNA]</scope>
    <source>
        <strain evidence="15 16">KCTC 33185</strain>
    </source>
</reference>
<feature type="domain" description="HAMP" evidence="14">
    <location>
        <begin position="313"/>
        <end position="365"/>
    </location>
</feature>
<keyword evidence="10" id="KW-0902">Two-component regulatory system</keyword>
<keyword evidence="9" id="KW-0067">ATP-binding</keyword>
<evidence type="ECO:0000256" key="8">
    <source>
        <dbReference type="ARBA" id="ARBA00022777"/>
    </source>
</evidence>
<dbReference type="SMART" id="SM00387">
    <property type="entry name" value="HATPase_c"/>
    <property type="match status" value="1"/>
</dbReference>
<dbReference type="InterPro" id="IPR005467">
    <property type="entry name" value="His_kinase_dom"/>
</dbReference>
<evidence type="ECO:0000259" key="14">
    <source>
        <dbReference type="PROSITE" id="PS50885"/>
    </source>
</evidence>
<dbReference type="Pfam" id="PF06580">
    <property type="entry name" value="His_kinase"/>
    <property type="match status" value="1"/>
</dbReference>
<comment type="subcellular location">
    <subcellularLocation>
        <location evidence="2">Cell membrane</location>
        <topology evidence="2">Multi-pass membrane protein</topology>
    </subcellularLocation>
</comment>
<gene>
    <name evidence="15" type="ORF">FE784_33475</name>
</gene>
<name>A0A5C4SYS1_9BACL</name>
<evidence type="ECO:0000313" key="15">
    <source>
        <dbReference type="EMBL" id="TNJ61911.1"/>
    </source>
</evidence>
<feature type="transmembrane region" description="Helical" evidence="12">
    <location>
        <begin position="291"/>
        <end position="312"/>
    </location>
</feature>
<dbReference type="SUPFAM" id="SSF158472">
    <property type="entry name" value="HAMP domain-like"/>
    <property type="match status" value="1"/>
</dbReference>
<dbReference type="EMBL" id="VDCQ01000070">
    <property type="protein sequence ID" value="TNJ61911.1"/>
    <property type="molecule type" value="Genomic_DNA"/>
</dbReference>
<dbReference type="Gene3D" id="3.30.565.10">
    <property type="entry name" value="Histidine kinase-like ATPase, C-terminal domain"/>
    <property type="match status" value="1"/>
</dbReference>
<proteinExistence type="predicted"/>
<dbReference type="SMART" id="SM00304">
    <property type="entry name" value="HAMP"/>
    <property type="match status" value="1"/>
</dbReference>
<dbReference type="EC" id="2.7.13.3" evidence="3"/>
<dbReference type="OrthoDB" id="9776552at2"/>
<organism evidence="15 16">
    <name type="scientific">Paenibacillus hemerocallicola</name>
    <dbReference type="NCBI Taxonomy" id="1172614"/>
    <lineage>
        <taxon>Bacteria</taxon>
        <taxon>Bacillati</taxon>
        <taxon>Bacillota</taxon>
        <taxon>Bacilli</taxon>
        <taxon>Bacillales</taxon>
        <taxon>Paenibacillaceae</taxon>
        <taxon>Paenibacillus</taxon>
    </lineage>
</organism>
<dbReference type="Gene3D" id="6.10.340.10">
    <property type="match status" value="1"/>
</dbReference>
<dbReference type="GO" id="GO:0005524">
    <property type="term" value="F:ATP binding"/>
    <property type="evidence" value="ECO:0007669"/>
    <property type="project" value="UniProtKB-KW"/>
</dbReference>
<dbReference type="PROSITE" id="PS50885">
    <property type="entry name" value="HAMP"/>
    <property type="match status" value="1"/>
</dbReference>
<evidence type="ECO:0000256" key="11">
    <source>
        <dbReference type="ARBA" id="ARBA00023136"/>
    </source>
</evidence>
<keyword evidence="7" id="KW-0547">Nucleotide-binding</keyword>
<keyword evidence="8" id="KW-0418">Kinase</keyword>
<dbReference type="Pfam" id="PF00672">
    <property type="entry name" value="HAMP"/>
    <property type="match status" value="1"/>
</dbReference>
<evidence type="ECO:0000259" key="13">
    <source>
        <dbReference type="PROSITE" id="PS50109"/>
    </source>
</evidence>